<protein>
    <submittedName>
        <fullName evidence="2">Uncharacterized protein</fullName>
    </submittedName>
</protein>
<sequence>ASSKPLYIASGDISIKSREKNSNLLGLVHFYPCPCGAALSDRERGTMARSAFPEFRPETRNENEGEHYKKRSRNVVYGR</sequence>
<proteinExistence type="predicted"/>
<evidence type="ECO:0000256" key="1">
    <source>
        <dbReference type="SAM" id="MobiDB-lite"/>
    </source>
</evidence>
<organism evidence="2">
    <name type="scientific">Zea mays</name>
    <name type="common">Maize</name>
    <dbReference type="NCBI Taxonomy" id="4577"/>
    <lineage>
        <taxon>Eukaryota</taxon>
        <taxon>Viridiplantae</taxon>
        <taxon>Streptophyta</taxon>
        <taxon>Embryophyta</taxon>
        <taxon>Tracheophyta</taxon>
        <taxon>Spermatophyta</taxon>
        <taxon>Magnoliopsida</taxon>
        <taxon>Liliopsida</taxon>
        <taxon>Poales</taxon>
        <taxon>Poaceae</taxon>
        <taxon>PACMAD clade</taxon>
        <taxon>Panicoideae</taxon>
        <taxon>Andropogonodae</taxon>
        <taxon>Andropogoneae</taxon>
        <taxon>Tripsacinae</taxon>
        <taxon>Zea</taxon>
    </lineage>
</organism>
<reference evidence="2" key="1">
    <citation type="journal article" date="2018" name="Nat. Genet.">
        <title>Extensive intraspecific gene order and gene structural variations between Mo17 and other maize genomes.</title>
        <authorList>
            <person name="Sun S."/>
            <person name="Zhou Y."/>
            <person name="Chen J."/>
            <person name="Shi J."/>
            <person name="Zhao H."/>
            <person name="Zhao H."/>
            <person name="Song W."/>
            <person name="Zhang M."/>
            <person name="Cui Y."/>
            <person name="Dong X."/>
            <person name="Liu H."/>
            <person name="Ma X."/>
            <person name="Jiao Y."/>
            <person name="Wang B."/>
            <person name="Wei X."/>
            <person name="Stein J.C."/>
            <person name="Glaubitz J.C."/>
            <person name="Lu F."/>
            <person name="Yu G."/>
            <person name="Liang C."/>
            <person name="Fengler K."/>
            <person name="Li B."/>
            <person name="Rafalski A."/>
            <person name="Schnable P.S."/>
            <person name="Ware D.H."/>
            <person name="Buckler E.S."/>
            <person name="Lai J."/>
        </authorList>
    </citation>
    <scope>NUCLEOTIDE SEQUENCE [LARGE SCALE GENOMIC DNA]</scope>
    <source>
        <tissue evidence="2">Seedling</tissue>
    </source>
</reference>
<feature type="non-terminal residue" evidence="2">
    <location>
        <position position="1"/>
    </location>
</feature>
<feature type="region of interest" description="Disordered" evidence="1">
    <location>
        <begin position="56"/>
        <end position="79"/>
    </location>
</feature>
<comment type="caution">
    <text evidence="2">The sequence shown here is derived from an EMBL/GenBank/DDBJ whole genome shotgun (WGS) entry which is preliminary data.</text>
</comment>
<gene>
    <name evidence="2" type="ORF">Zm00014a_041174</name>
</gene>
<dbReference type="EMBL" id="NCVQ01000008">
    <property type="protein sequence ID" value="PWZ15184.1"/>
    <property type="molecule type" value="Genomic_DNA"/>
</dbReference>
<accession>A0A3L6E2M1</accession>
<feature type="compositionally biased region" description="Basic and acidic residues" evidence="1">
    <location>
        <begin position="56"/>
        <end position="67"/>
    </location>
</feature>
<name>A0A3L6E2M1_MAIZE</name>
<dbReference type="Proteomes" id="UP000251960">
    <property type="component" value="Chromosome 7"/>
</dbReference>
<evidence type="ECO:0000313" key="2">
    <source>
        <dbReference type="EMBL" id="PWZ15184.1"/>
    </source>
</evidence>
<dbReference type="AlphaFoldDB" id="A0A3L6E2M1"/>